<reference evidence="1" key="1">
    <citation type="submission" date="2020-03" db="EMBL/GenBank/DDBJ databases">
        <authorList>
            <person name="Weist P."/>
        </authorList>
    </citation>
    <scope>NUCLEOTIDE SEQUENCE</scope>
</reference>
<organism evidence="1 2">
    <name type="scientific">Pleuronectes platessa</name>
    <name type="common">European plaice</name>
    <dbReference type="NCBI Taxonomy" id="8262"/>
    <lineage>
        <taxon>Eukaryota</taxon>
        <taxon>Metazoa</taxon>
        <taxon>Chordata</taxon>
        <taxon>Craniata</taxon>
        <taxon>Vertebrata</taxon>
        <taxon>Euteleostomi</taxon>
        <taxon>Actinopterygii</taxon>
        <taxon>Neopterygii</taxon>
        <taxon>Teleostei</taxon>
        <taxon>Neoteleostei</taxon>
        <taxon>Acanthomorphata</taxon>
        <taxon>Carangaria</taxon>
        <taxon>Pleuronectiformes</taxon>
        <taxon>Pleuronectoidei</taxon>
        <taxon>Pleuronectidae</taxon>
        <taxon>Pleuronectes</taxon>
    </lineage>
</organism>
<dbReference type="AlphaFoldDB" id="A0A9N7UEC9"/>
<evidence type="ECO:0000313" key="2">
    <source>
        <dbReference type="Proteomes" id="UP001153269"/>
    </source>
</evidence>
<proteinExistence type="predicted"/>
<comment type="caution">
    <text evidence="1">The sequence shown here is derived from an EMBL/GenBank/DDBJ whole genome shotgun (WGS) entry which is preliminary data.</text>
</comment>
<keyword evidence="2" id="KW-1185">Reference proteome</keyword>
<evidence type="ECO:0000313" key="1">
    <source>
        <dbReference type="EMBL" id="CAB1430404.1"/>
    </source>
</evidence>
<protein>
    <submittedName>
        <fullName evidence="1">Uncharacterized protein</fullName>
    </submittedName>
</protein>
<gene>
    <name evidence="1" type="ORF">PLEPLA_LOCUS18386</name>
</gene>
<name>A0A9N7UEC9_PLEPL</name>
<dbReference type="Proteomes" id="UP001153269">
    <property type="component" value="Unassembled WGS sequence"/>
</dbReference>
<sequence>MSWSWEADTVQENRPLATDLFSRWQFQSNSHPASQWLWPPNISITSSSSGLPQPVTRQRGKVALIPADARFYALKGMKQGRRGVEKGMDSEETRWTHSAVRKPPDTLQPLLSVVGLCAPADEMESEACS</sequence>
<accession>A0A9N7UEC9</accession>
<dbReference type="EMBL" id="CADEAL010001226">
    <property type="protein sequence ID" value="CAB1430404.1"/>
    <property type="molecule type" value="Genomic_DNA"/>
</dbReference>